<reference evidence="3 4" key="1">
    <citation type="submission" date="2018-06" db="EMBL/GenBank/DDBJ databases">
        <title>Genomic Encyclopedia of Type Strains, Phase IV (KMG-IV): sequencing the most valuable type-strain genomes for metagenomic binning, comparative biology and taxonomic classification.</title>
        <authorList>
            <person name="Goeker M."/>
        </authorList>
    </citation>
    <scope>NUCLEOTIDE SEQUENCE [LARGE SCALE GENOMIC DNA]</scope>
    <source>
        <strain evidence="3 4">DSM 24875</strain>
    </source>
</reference>
<accession>A0A366FUP9</accession>
<evidence type="ECO:0000313" key="3">
    <source>
        <dbReference type="EMBL" id="RBP18241.1"/>
    </source>
</evidence>
<dbReference type="RefSeq" id="WP_113887303.1">
    <property type="nucleotide sequence ID" value="NZ_QNRK01000001.1"/>
</dbReference>
<comment type="caution">
    <text evidence="3">The sequence shown here is derived from an EMBL/GenBank/DDBJ whole genome shotgun (WGS) entry which is preliminary data.</text>
</comment>
<evidence type="ECO:0000256" key="2">
    <source>
        <dbReference type="ARBA" id="ARBA00022801"/>
    </source>
</evidence>
<gene>
    <name evidence="3" type="ORF">DFR50_101185</name>
</gene>
<protein>
    <submittedName>
        <fullName evidence="3">(3S)-malyl-CoA thioesterase</fullName>
    </submittedName>
</protein>
<evidence type="ECO:0000256" key="1">
    <source>
        <dbReference type="ARBA" id="ARBA00005953"/>
    </source>
</evidence>
<name>A0A366FUP9_9HYPH</name>
<dbReference type="Proteomes" id="UP000253529">
    <property type="component" value="Unassembled WGS sequence"/>
</dbReference>
<dbReference type="EMBL" id="QNRK01000001">
    <property type="protein sequence ID" value="RBP18241.1"/>
    <property type="molecule type" value="Genomic_DNA"/>
</dbReference>
<comment type="similarity">
    <text evidence="1">Belongs to the 4-hydroxybenzoyl-CoA thioesterase family.</text>
</comment>
<dbReference type="SUPFAM" id="SSF54637">
    <property type="entry name" value="Thioesterase/thiol ester dehydrase-isomerase"/>
    <property type="match status" value="1"/>
</dbReference>
<dbReference type="InterPro" id="IPR029069">
    <property type="entry name" value="HotDog_dom_sf"/>
</dbReference>
<dbReference type="OrthoDB" id="9799036at2"/>
<keyword evidence="4" id="KW-1185">Reference proteome</keyword>
<dbReference type="GO" id="GO:0047617">
    <property type="term" value="F:fatty acyl-CoA hydrolase activity"/>
    <property type="evidence" value="ECO:0007669"/>
    <property type="project" value="TreeGrafter"/>
</dbReference>
<dbReference type="CDD" id="cd00586">
    <property type="entry name" value="4HBT"/>
    <property type="match status" value="1"/>
</dbReference>
<dbReference type="Pfam" id="PF13279">
    <property type="entry name" value="4HBT_2"/>
    <property type="match status" value="1"/>
</dbReference>
<keyword evidence="2" id="KW-0378">Hydrolase</keyword>
<dbReference type="InterPro" id="IPR050563">
    <property type="entry name" value="4-hydroxybenzoyl-CoA_TE"/>
</dbReference>
<dbReference type="AlphaFoldDB" id="A0A366FUP9"/>
<proteinExistence type="inferred from homology"/>
<dbReference type="Gene3D" id="3.10.129.10">
    <property type="entry name" value="Hotdog Thioesterase"/>
    <property type="match status" value="1"/>
</dbReference>
<organism evidence="3 4">
    <name type="scientific">Roseiarcus fermentans</name>
    <dbReference type="NCBI Taxonomy" id="1473586"/>
    <lineage>
        <taxon>Bacteria</taxon>
        <taxon>Pseudomonadati</taxon>
        <taxon>Pseudomonadota</taxon>
        <taxon>Alphaproteobacteria</taxon>
        <taxon>Hyphomicrobiales</taxon>
        <taxon>Roseiarcaceae</taxon>
        <taxon>Roseiarcus</taxon>
    </lineage>
</organism>
<evidence type="ECO:0000313" key="4">
    <source>
        <dbReference type="Proteomes" id="UP000253529"/>
    </source>
</evidence>
<dbReference type="PANTHER" id="PTHR31793:SF27">
    <property type="entry name" value="NOVEL THIOESTERASE SUPERFAMILY DOMAIN AND SAPOSIN A-TYPE DOMAIN CONTAINING PROTEIN (0610012H03RIK)"/>
    <property type="match status" value="1"/>
</dbReference>
<sequence length="149" mass="16240">MAAESDRQGPPTRAAFARFVPLATRWSDNDAYGHLNNVVYYALFDTAVNAIMIEAGLLDPNASPIVGLVVETSCRYFSSLAYPDLAEVGVAVEHLGRTSVRYRLAVFKAGAAVAAAAGRFTHVYVDRQTNRPFPIPDGHRDLMQTLIVD</sequence>
<dbReference type="PANTHER" id="PTHR31793">
    <property type="entry name" value="4-HYDROXYBENZOYL-COA THIOESTERASE FAMILY MEMBER"/>
    <property type="match status" value="1"/>
</dbReference>